<organism evidence="6 7">
    <name type="scientific">Halobacillus naozhouensis</name>
    <dbReference type="NCBI Taxonomy" id="554880"/>
    <lineage>
        <taxon>Bacteria</taxon>
        <taxon>Bacillati</taxon>
        <taxon>Bacillota</taxon>
        <taxon>Bacilli</taxon>
        <taxon>Bacillales</taxon>
        <taxon>Bacillaceae</taxon>
        <taxon>Halobacillus</taxon>
    </lineage>
</organism>
<dbReference type="Proteomes" id="UP001221597">
    <property type="component" value="Chromosome"/>
</dbReference>
<dbReference type="EMBL" id="CP121671">
    <property type="protein sequence ID" value="WFT73851.1"/>
    <property type="molecule type" value="Genomic_DNA"/>
</dbReference>
<keyword evidence="2" id="KW-0812">Transmembrane</keyword>
<protein>
    <submittedName>
        <fullName evidence="6">LCP family protein</fullName>
    </submittedName>
</protein>
<accession>A0ABY8IZ09</accession>
<keyword evidence="7" id="KW-1185">Reference proteome</keyword>
<keyword evidence="4" id="KW-0472">Membrane</keyword>
<dbReference type="NCBIfam" id="TIGR00350">
    <property type="entry name" value="lytR_cpsA_psr"/>
    <property type="match status" value="1"/>
</dbReference>
<sequence>MGRKEMKKRKRKKGRWWKIALLIIVLLLVGGGVYAFTIFNNVKQTVNSKLHEGVPSIDTEMTDKKVDNKEPINILLLGVDERENDQGRSDTMIVMTLDPANDQMQLVSIPRDTKVKIAGDGRVTRINHAYAYGGSDMAVKTVENFLDIHIDYYVTMNMEGLAQLVNAVNGITVHNDMAFTQDGFQFPKGQLHLSGEEALAYVRMRKEDPKGDLGRNQRQRQVIQGVIDKAAGLNMINQIDEVMNVLGNNMKTNMEFSDMRRLAMNYSSARKNISTYQMSGNPITSSGMYLIEMPQQEIQKTHDLIVNFGS</sequence>
<dbReference type="Gene3D" id="3.40.630.190">
    <property type="entry name" value="LCP protein"/>
    <property type="match status" value="1"/>
</dbReference>
<evidence type="ECO:0000256" key="2">
    <source>
        <dbReference type="ARBA" id="ARBA00022692"/>
    </source>
</evidence>
<name>A0ABY8IZ09_9BACI</name>
<keyword evidence="3" id="KW-0735">Signal-anchor</keyword>
<dbReference type="InterPro" id="IPR050922">
    <property type="entry name" value="LytR/CpsA/Psr_CW_biosynth"/>
</dbReference>
<evidence type="ECO:0000313" key="6">
    <source>
        <dbReference type="EMBL" id="WFT73851.1"/>
    </source>
</evidence>
<dbReference type="PANTHER" id="PTHR33392">
    <property type="entry name" value="POLYISOPRENYL-TEICHOIC ACID--PEPTIDOGLYCAN TEICHOIC ACID TRANSFERASE TAGU"/>
    <property type="match status" value="1"/>
</dbReference>
<evidence type="ECO:0000259" key="5">
    <source>
        <dbReference type="Pfam" id="PF03816"/>
    </source>
</evidence>
<evidence type="ECO:0000256" key="3">
    <source>
        <dbReference type="ARBA" id="ARBA00022968"/>
    </source>
</evidence>
<evidence type="ECO:0000256" key="1">
    <source>
        <dbReference type="ARBA" id="ARBA00006068"/>
    </source>
</evidence>
<evidence type="ECO:0000313" key="7">
    <source>
        <dbReference type="Proteomes" id="UP001221597"/>
    </source>
</evidence>
<proteinExistence type="inferred from homology"/>
<reference evidence="6 7" key="1">
    <citation type="submission" date="2023-04" db="EMBL/GenBank/DDBJ databases">
        <title>Genome sequence of Halobacillus naozhouensis KACC 21980.</title>
        <authorList>
            <person name="Kim S."/>
            <person name="Heo J."/>
            <person name="Kwon S.-W."/>
        </authorList>
    </citation>
    <scope>NUCLEOTIDE SEQUENCE [LARGE SCALE GENOMIC DNA]</scope>
    <source>
        <strain evidence="6 7">KCTC 13234</strain>
    </source>
</reference>
<comment type="similarity">
    <text evidence="1">Belongs to the LytR/CpsA/Psr (LCP) family.</text>
</comment>
<feature type="domain" description="Cell envelope-related transcriptional attenuator" evidence="5">
    <location>
        <begin position="88"/>
        <end position="230"/>
    </location>
</feature>
<gene>
    <name evidence="6" type="ORF">P9989_15955</name>
</gene>
<keyword evidence="4" id="KW-1133">Transmembrane helix</keyword>
<dbReference type="PANTHER" id="PTHR33392:SF6">
    <property type="entry name" value="POLYISOPRENYL-TEICHOIC ACID--PEPTIDOGLYCAN TEICHOIC ACID TRANSFERASE TAGU"/>
    <property type="match status" value="1"/>
</dbReference>
<dbReference type="Pfam" id="PF03816">
    <property type="entry name" value="LytR_cpsA_psr"/>
    <property type="match status" value="1"/>
</dbReference>
<dbReference type="InterPro" id="IPR004474">
    <property type="entry name" value="LytR_CpsA_psr"/>
</dbReference>
<dbReference type="RefSeq" id="WP_283075858.1">
    <property type="nucleotide sequence ID" value="NZ_CP121671.1"/>
</dbReference>
<evidence type="ECO:0000256" key="4">
    <source>
        <dbReference type="ARBA" id="ARBA00022989"/>
    </source>
</evidence>